<evidence type="ECO:0000256" key="4">
    <source>
        <dbReference type="ARBA" id="ARBA00022448"/>
    </source>
</evidence>
<dbReference type="InterPro" id="IPR047196">
    <property type="entry name" value="YidC_ALB_C"/>
</dbReference>
<dbReference type="PANTHER" id="PTHR12428">
    <property type="entry name" value="OXA1"/>
    <property type="match status" value="1"/>
</dbReference>
<dbReference type="OrthoDB" id="9780552at2"/>
<dbReference type="NCBIfam" id="TIGR03592">
    <property type="entry name" value="yidC_oxa1_cterm"/>
    <property type="match status" value="1"/>
</dbReference>
<feature type="transmembrane region" description="Helical" evidence="13">
    <location>
        <begin position="381"/>
        <end position="402"/>
    </location>
</feature>
<dbReference type="GO" id="GO:0005886">
    <property type="term" value="C:plasma membrane"/>
    <property type="evidence" value="ECO:0007669"/>
    <property type="project" value="UniProtKB-SubCell"/>
</dbReference>
<evidence type="ECO:0000256" key="7">
    <source>
        <dbReference type="ARBA" id="ARBA00022927"/>
    </source>
</evidence>
<dbReference type="GO" id="GO:0051205">
    <property type="term" value="P:protein insertion into membrane"/>
    <property type="evidence" value="ECO:0007669"/>
    <property type="project" value="TreeGrafter"/>
</dbReference>
<proteinExistence type="inferred from homology"/>
<dbReference type="HAMAP" id="MF_01810">
    <property type="entry name" value="YidC_type1"/>
    <property type="match status" value="1"/>
</dbReference>
<dbReference type="PRINTS" id="PR00701">
    <property type="entry name" value="60KDINNERMP"/>
</dbReference>
<evidence type="ECO:0000256" key="12">
    <source>
        <dbReference type="ARBA" id="ARBA00033342"/>
    </source>
</evidence>
<dbReference type="InterPro" id="IPR038221">
    <property type="entry name" value="YidC_periplasmic_sf"/>
</dbReference>
<dbReference type="PANTHER" id="PTHR12428:SF65">
    <property type="entry name" value="CYTOCHROME C OXIDASE ASSEMBLY PROTEIN COX18, MITOCHONDRIAL"/>
    <property type="match status" value="1"/>
</dbReference>
<feature type="domain" description="Membrane insertase YidC/Oxa/ALB C-terminal" evidence="14">
    <location>
        <begin position="382"/>
        <end position="578"/>
    </location>
</feature>
<evidence type="ECO:0000256" key="2">
    <source>
        <dbReference type="ARBA" id="ARBA00010527"/>
    </source>
</evidence>
<evidence type="ECO:0000256" key="6">
    <source>
        <dbReference type="ARBA" id="ARBA00022692"/>
    </source>
</evidence>
<keyword evidence="7 13" id="KW-0653">Protein transport</keyword>
<dbReference type="NCBIfam" id="TIGR03593">
    <property type="entry name" value="yidC_nterm"/>
    <property type="match status" value="1"/>
</dbReference>
<dbReference type="CDD" id="cd20070">
    <property type="entry name" value="5TM_YidC_Alb3"/>
    <property type="match status" value="1"/>
</dbReference>
<dbReference type="AlphaFoldDB" id="A0A1Y1CEX7"/>
<feature type="transmembrane region" description="Helical" evidence="13">
    <location>
        <begin position="505"/>
        <end position="523"/>
    </location>
</feature>
<keyword evidence="8 13" id="KW-1133">Transmembrane helix</keyword>
<feature type="transmembrane region" description="Helical" evidence="13">
    <location>
        <begin position="6"/>
        <end position="22"/>
    </location>
</feature>
<evidence type="ECO:0000256" key="10">
    <source>
        <dbReference type="ARBA" id="ARBA00023186"/>
    </source>
</evidence>
<dbReference type="CDD" id="cd19961">
    <property type="entry name" value="EcYidC-like_peri"/>
    <property type="match status" value="1"/>
</dbReference>
<evidence type="ECO:0000256" key="1">
    <source>
        <dbReference type="ARBA" id="ARBA00004429"/>
    </source>
</evidence>
<evidence type="ECO:0000313" key="16">
    <source>
        <dbReference type="EMBL" id="BAX78908.1"/>
    </source>
</evidence>
<keyword evidence="5 13" id="KW-1003">Cell membrane</keyword>
<evidence type="ECO:0000259" key="14">
    <source>
        <dbReference type="Pfam" id="PF02096"/>
    </source>
</evidence>
<sequence length="617" mass="70558">MDKNSIYGLLIIGAILIGYTYLTKPSEEQLRAIDTRDSIARVDRLHNEEVEAARLEGLKTQYAEVKEDTVAMKETYGAFAGAVNQQEEFITLENELVKLTLNTKGGRIQNVQLKEFQTHDSLPLLLWAEKNSKFGLSFYAENKPMNTQDLFFEEAYGATSVDATNSEKGVSMRLMVGDDQYVEYKYTLAPDSYMVDFTVNLVGMQNVISRNSNFVTFNWQADIPSQEKGRKFENQYTGLYYKFFEDAVDYLSAGSDDEEELATKVKWIGFKQQFFSSVLIADEAFKGVKLKSVVMDENAPILKNFSAEISLPYEGSQMESHDMTFYFGPNKFQTLRDYGKDFGGKDIEMHKLVDLGWTVFGWINRYFVIPIFNFLEGFISNYGIIILILTIIIKLLLAPLTYKSYMSTAKMKVLKPQIDAINEKIPKDKAMERQQATMALYKKAGVNPMGGCLPMVVQFPFLIALFRFFPASFELRQQSFLWATDLSSYDSILELPWDIPWYGDHVSLFCLLMAGTNLVYTSMNGQMQSSNQMPGMKYMMYLMPVMFLGWFNNYAAGLSYYYFIATLFTVLQTIAIRKFMVDDDKVLAMLEANKKKPVKKSKFQARLEAAAKQKGKK</sequence>
<evidence type="ECO:0000259" key="15">
    <source>
        <dbReference type="Pfam" id="PF14849"/>
    </source>
</evidence>
<dbReference type="Pfam" id="PF14849">
    <property type="entry name" value="YidC_periplas"/>
    <property type="match status" value="1"/>
</dbReference>
<dbReference type="NCBIfam" id="NF002356">
    <property type="entry name" value="PRK01318.2-3"/>
    <property type="match status" value="1"/>
</dbReference>
<reference evidence="16 17" key="1">
    <citation type="journal article" date="2018" name="Mar. Genomics">
        <title>Complete genome sequence of Marinifilaceae bacterium strain SPP2, isolated from the Antarctic marine sediment.</title>
        <authorList>
            <person name="Watanabe M."/>
            <person name="Kojima H."/>
            <person name="Fukui M."/>
        </authorList>
    </citation>
    <scope>NUCLEOTIDE SEQUENCE [LARGE SCALE GENOMIC DNA]</scope>
    <source>
        <strain evidence="16 17">SPP2</strain>
    </source>
</reference>
<dbReference type="InterPro" id="IPR028055">
    <property type="entry name" value="YidC/Oxa/ALB_C"/>
</dbReference>
<name>A0A1Y1CEX7_9BACT</name>
<keyword evidence="6 13" id="KW-0812">Transmembrane</keyword>
<comment type="function">
    <text evidence="13">Required for the insertion and/or proper folding and/or complex formation of integral membrane proteins into the membrane. Involved in integration of membrane proteins that insert both dependently and independently of the Sec translocase complex, as well as at least some lipoproteins. Aids folding of multispanning membrane proteins.</text>
</comment>
<dbReference type="InterPro" id="IPR028053">
    <property type="entry name" value="Membr_insert_YidC_N"/>
</dbReference>
<keyword evidence="10 13" id="KW-0143">Chaperone</keyword>
<keyword evidence="17" id="KW-1185">Reference proteome</keyword>
<evidence type="ECO:0000256" key="8">
    <source>
        <dbReference type="ARBA" id="ARBA00022989"/>
    </source>
</evidence>
<dbReference type="Proteomes" id="UP000218267">
    <property type="component" value="Chromosome"/>
</dbReference>
<dbReference type="EMBL" id="AP018042">
    <property type="protein sequence ID" value="BAX78908.1"/>
    <property type="molecule type" value="Genomic_DNA"/>
</dbReference>
<dbReference type="GO" id="GO:0015031">
    <property type="term" value="P:protein transport"/>
    <property type="evidence" value="ECO:0007669"/>
    <property type="project" value="UniProtKB-KW"/>
</dbReference>
<keyword evidence="4 13" id="KW-0813">Transport</keyword>
<dbReference type="KEGG" id="mbas:ALGA_0515"/>
<comment type="subunit">
    <text evidence="13">Interacts with the Sec translocase complex via SecD. Specifically interacts with transmembrane segments of nascent integral membrane proteins during membrane integration.</text>
</comment>
<evidence type="ECO:0000256" key="13">
    <source>
        <dbReference type="HAMAP-Rule" id="MF_01810"/>
    </source>
</evidence>
<comment type="subcellular location">
    <subcellularLocation>
        <location evidence="1">Cell inner membrane</location>
        <topology evidence="1">Multi-pass membrane protein</topology>
    </subcellularLocation>
    <subcellularLocation>
        <location evidence="13">Cell membrane</location>
        <topology evidence="13">Multi-pass membrane protein</topology>
    </subcellularLocation>
</comment>
<reference evidence="17" key="2">
    <citation type="journal article" date="2020" name="Antonie Van Leeuwenhoek">
        <title>Labilibaculum antarcticum sp. nov., a novel facultative anaerobic, psychrotorelant bacterium isolated from marine sediment of Antarctica.</title>
        <authorList>
            <person name="Watanabe M."/>
            <person name="Kojima H."/>
            <person name="Fukui M."/>
        </authorList>
    </citation>
    <scope>NUCLEOTIDE SEQUENCE [LARGE SCALE GENOMIC DNA]</scope>
    <source>
        <strain evidence="17">SPP2</strain>
    </source>
</reference>
<evidence type="ECO:0000256" key="9">
    <source>
        <dbReference type="ARBA" id="ARBA00023136"/>
    </source>
</evidence>
<dbReference type="Pfam" id="PF02096">
    <property type="entry name" value="60KD_IMP"/>
    <property type="match status" value="1"/>
</dbReference>
<gene>
    <name evidence="13" type="primary">yidC</name>
    <name evidence="16" type="ORF">ALGA_0515</name>
</gene>
<evidence type="ECO:0000256" key="5">
    <source>
        <dbReference type="ARBA" id="ARBA00022475"/>
    </source>
</evidence>
<keyword evidence="9 13" id="KW-0472">Membrane</keyword>
<evidence type="ECO:0000313" key="17">
    <source>
        <dbReference type="Proteomes" id="UP000218267"/>
    </source>
</evidence>
<protein>
    <recommendedName>
        <fullName evidence="3 13">Membrane protein insertase YidC</fullName>
    </recommendedName>
    <alternativeName>
        <fullName evidence="12 13">Foldase YidC</fullName>
    </alternativeName>
    <alternativeName>
        <fullName evidence="11 13">Membrane integrase YidC</fullName>
    </alternativeName>
    <alternativeName>
        <fullName evidence="13">Membrane protein YidC</fullName>
    </alternativeName>
</protein>
<dbReference type="InterPro" id="IPR019998">
    <property type="entry name" value="Membr_insert_YidC"/>
</dbReference>
<dbReference type="Gene3D" id="2.70.98.90">
    <property type="match status" value="1"/>
</dbReference>
<evidence type="ECO:0000256" key="3">
    <source>
        <dbReference type="ARBA" id="ARBA00015325"/>
    </source>
</evidence>
<evidence type="ECO:0000256" key="11">
    <source>
        <dbReference type="ARBA" id="ARBA00033245"/>
    </source>
</evidence>
<dbReference type="RefSeq" id="WP_096427821.1">
    <property type="nucleotide sequence ID" value="NZ_AP018042.1"/>
</dbReference>
<dbReference type="InterPro" id="IPR001708">
    <property type="entry name" value="YidC/ALB3/OXA1/COX18"/>
</dbReference>
<dbReference type="NCBIfam" id="NF002359">
    <property type="entry name" value="PRK01318.2-6"/>
    <property type="match status" value="1"/>
</dbReference>
<feature type="domain" description="Membrane insertase YidC N-terminal" evidence="15">
    <location>
        <begin position="90"/>
        <end position="368"/>
    </location>
</feature>
<feature type="transmembrane region" description="Helical" evidence="13">
    <location>
        <begin position="451"/>
        <end position="469"/>
    </location>
</feature>
<dbReference type="GO" id="GO:0032977">
    <property type="term" value="F:membrane insertase activity"/>
    <property type="evidence" value="ECO:0007669"/>
    <property type="project" value="InterPro"/>
</dbReference>
<accession>A0A1Y1CEX7</accession>
<organism evidence="16 17">
    <name type="scientific">Labilibaculum antarcticum</name>
    <dbReference type="NCBI Taxonomy" id="1717717"/>
    <lineage>
        <taxon>Bacteria</taxon>
        <taxon>Pseudomonadati</taxon>
        <taxon>Bacteroidota</taxon>
        <taxon>Bacteroidia</taxon>
        <taxon>Marinilabiliales</taxon>
        <taxon>Marinifilaceae</taxon>
        <taxon>Labilibaculum</taxon>
    </lineage>
</organism>
<comment type="similarity">
    <text evidence="2 13">Belongs to the OXA1/ALB3/YidC family. Type 1 subfamily.</text>
</comment>